<feature type="transmembrane region" description="Helical" evidence="1">
    <location>
        <begin position="150"/>
        <end position="169"/>
    </location>
</feature>
<dbReference type="Proteomes" id="UP000199025">
    <property type="component" value="Unassembled WGS sequence"/>
</dbReference>
<name>A0A1I3PRN8_9PSEU</name>
<protein>
    <submittedName>
        <fullName evidence="2">Uncharacterized protein</fullName>
    </submittedName>
</protein>
<dbReference type="STRING" id="115433.SAMN05421835_10426"/>
<keyword evidence="1" id="KW-0812">Transmembrane</keyword>
<evidence type="ECO:0000256" key="1">
    <source>
        <dbReference type="SAM" id="Phobius"/>
    </source>
</evidence>
<evidence type="ECO:0000313" key="3">
    <source>
        <dbReference type="Proteomes" id="UP000199025"/>
    </source>
</evidence>
<dbReference type="EMBL" id="FORP01000004">
    <property type="protein sequence ID" value="SFJ24424.1"/>
    <property type="molecule type" value="Genomic_DNA"/>
</dbReference>
<feature type="transmembrane region" description="Helical" evidence="1">
    <location>
        <begin position="60"/>
        <end position="79"/>
    </location>
</feature>
<gene>
    <name evidence="2" type="ORF">SAMN05421835_10426</name>
</gene>
<feature type="transmembrane region" description="Helical" evidence="1">
    <location>
        <begin position="85"/>
        <end position="102"/>
    </location>
</feature>
<dbReference type="AlphaFoldDB" id="A0A1I3PRN8"/>
<feature type="transmembrane region" description="Helical" evidence="1">
    <location>
        <begin position="123"/>
        <end position="144"/>
    </location>
</feature>
<dbReference type="RefSeq" id="WP_091505249.1">
    <property type="nucleotide sequence ID" value="NZ_FORP01000004.1"/>
</dbReference>
<sequence length="240" mass="25437">MALDNILAVAVLLGLFGLVLLVVLWPGPRQGRRLLVRWGVPEPSEVDTAEAVRYLKRRRFWYPWLFLALPLLGDAAGLARADDWTLVWTVLVGGLLGELLGWRPPAGPRREAMLRHRGVSDLVPVWALVLLALAVAGGVVRAVLARDWAWLGVDAGCTLIVAAVVLLALRRPATGDAAVDLVLRARSARVATGLAILVPAALPQASQTLSLGPVLVFVVSLAATIAVLGPDRHVAAAAVA</sequence>
<organism evidence="2 3">
    <name type="scientific">Amycolatopsis sacchari</name>
    <dbReference type="NCBI Taxonomy" id="115433"/>
    <lineage>
        <taxon>Bacteria</taxon>
        <taxon>Bacillati</taxon>
        <taxon>Actinomycetota</taxon>
        <taxon>Actinomycetes</taxon>
        <taxon>Pseudonocardiales</taxon>
        <taxon>Pseudonocardiaceae</taxon>
        <taxon>Amycolatopsis</taxon>
    </lineage>
</organism>
<dbReference type="OrthoDB" id="3693152at2"/>
<accession>A0A1I3PRN8</accession>
<keyword evidence="1" id="KW-1133">Transmembrane helix</keyword>
<keyword evidence="1" id="KW-0472">Membrane</keyword>
<reference evidence="2 3" key="1">
    <citation type="submission" date="2016-10" db="EMBL/GenBank/DDBJ databases">
        <authorList>
            <person name="de Groot N.N."/>
        </authorList>
    </citation>
    <scope>NUCLEOTIDE SEQUENCE [LARGE SCALE GENOMIC DNA]</scope>
    <source>
        <strain evidence="2 3">DSM 44468</strain>
    </source>
</reference>
<feature type="transmembrane region" description="Helical" evidence="1">
    <location>
        <begin position="208"/>
        <end position="228"/>
    </location>
</feature>
<proteinExistence type="predicted"/>
<keyword evidence="3" id="KW-1185">Reference proteome</keyword>
<evidence type="ECO:0000313" key="2">
    <source>
        <dbReference type="EMBL" id="SFJ24424.1"/>
    </source>
</evidence>
<feature type="transmembrane region" description="Helical" evidence="1">
    <location>
        <begin position="6"/>
        <end position="25"/>
    </location>
</feature>